<feature type="chain" id="PRO_5037366214" evidence="2">
    <location>
        <begin position="29"/>
        <end position="654"/>
    </location>
</feature>
<proteinExistence type="predicted"/>
<dbReference type="PANTHER" id="PTHR42776:SF27">
    <property type="entry name" value="DIPEPTIDYL PEPTIDASE FAMILY MEMBER 6"/>
    <property type="match status" value="1"/>
</dbReference>
<dbReference type="EMBL" id="BMZA01000009">
    <property type="protein sequence ID" value="GGZ08369.1"/>
    <property type="molecule type" value="Genomic_DNA"/>
</dbReference>
<dbReference type="Proteomes" id="UP000648075">
    <property type="component" value="Unassembled WGS sequence"/>
</dbReference>
<comment type="caution">
    <text evidence="4">The sequence shown here is derived from an EMBL/GenBank/DDBJ whole genome shotgun (WGS) entry which is preliminary data.</text>
</comment>
<reference evidence="4" key="1">
    <citation type="journal article" date="2014" name="Int. J. Syst. Evol. Microbiol.">
        <title>Complete genome sequence of Corynebacterium casei LMG S-19264T (=DSM 44701T), isolated from a smear-ripened cheese.</title>
        <authorList>
            <consortium name="US DOE Joint Genome Institute (JGI-PGF)"/>
            <person name="Walter F."/>
            <person name="Albersmeier A."/>
            <person name="Kalinowski J."/>
            <person name="Ruckert C."/>
        </authorList>
    </citation>
    <scope>NUCLEOTIDE SEQUENCE</scope>
    <source>
        <strain evidence="4">KCTC 32255</strain>
    </source>
</reference>
<dbReference type="PANTHER" id="PTHR42776">
    <property type="entry name" value="SERINE PEPTIDASE S9 FAMILY MEMBER"/>
    <property type="match status" value="1"/>
</dbReference>
<gene>
    <name evidence="4" type="ORF">GCM10011614_24030</name>
</gene>
<dbReference type="InterPro" id="IPR029058">
    <property type="entry name" value="AB_hydrolase_fold"/>
</dbReference>
<dbReference type="SUPFAM" id="SSF53474">
    <property type="entry name" value="alpha/beta-Hydrolases"/>
    <property type="match status" value="1"/>
</dbReference>
<protein>
    <submittedName>
        <fullName evidence="4">Prolyl oligopeptidase</fullName>
    </submittedName>
</protein>
<evidence type="ECO:0000313" key="4">
    <source>
        <dbReference type="EMBL" id="GGZ08369.1"/>
    </source>
</evidence>
<reference evidence="4" key="2">
    <citation type="submission" date="2020-09" db="EMBL/GenBank/DDBJ databases">
        <authorList>
            <person name="Sun Q."/>
            <person name="Kim S."/>
        </authorList>
    </citation>
    <scope>NUCLEOTIDE SEQUENCE</scope>
    <source>
        <strain evidence="4">KCTC 32255</strain>
    </source>
</reference>
<feature type="signal peptide" evidence="2">
    <location>
        <begin position="1"/>
        <end position="28"/>
    </location>
</feature>
<evidence type="ECO:0000259" key="3">
    <source>
        <dbReference type="Pfam" id="PF00326"/>
    </source>
</evidence>
<dbReference type="RefSeq" id="WP_229814090.1">
    <property type="nucleotide sequence ID" value="NZ_BMZA01000009.1"/>
</dbReference>
<evidence type="ECO:0000256" key="2">
    <source>
        <dbReference type="SAM" id="SignalP"/>
    </source>
</evidence>
<dbReference type="Pfam" id="PF00326">
    <property type="entry name" value="Peptidase_S9"/>
    <property type="match status" value="1"/>
</dbReference>
<dbReference type="SUPFAM" id="SSF82171">
    <property type="entry name" value="DPP6 N-terminal domain-like"/>
    <property type="match status" value="1"/>
</dbReference>
<feature type="domain" description="Peptidase S9 prolyl oligopeptidase catalytic" evidence="3">
    <location>
        <begin position="442"/>
        <end position="650"/>
    </location>
</feature>
<organism evidence="4 5">
    <name type="scientific">Novosphingobium colocasiae</name>
    <dbReference type="NCBI Taxonomy" id="1256513"/>
    <lineage>
        <taxon>Bacteria</taxon>
        <taxon>Pseudomonadati</taxon>
        <taxon>Pseudomonadota</taxon>
        <taxon>Alphaproteobacteria</taxon>
        <taxon>Sphingomonadales</taxon>
        <taxon>Sphingomonadaceae</taxon>
        <taxon>Novosphingobium</taxon>
    </lineage>
</organism>
<keyword evidence="5" id="KW-1185">Reference proteome</keyword>
<dbReference type="GO" id="GO:0004252">
    <property type="term" value="F:serine-type endopeptidase activity"/>
    <property type="evidence" value="ECO:0007669"/>
    <property type="project" value="TreeGrafter"/>
</dbReference>
<evidence type="ECO:0000313" key="5">
    <source>
        <dbReference type="Proteomes" id="UP000648075"/>
    </source>
</evidence>
<keyword evidence="2" id="KW-0732">Signal</keyword>
<name>A0A918UH98_9SPHN</name>
<keyword evidence="1" id="KW-0378">Hydrolase</keyword>
<dbReference type="Gene3D" id="3.40.50.1820">
    <property type="entry name" value="alpha/beta hydrolase"/>
    <property type="match status" value="1"/>
</dbReference>
<sequence>MPFNPFFSRAATAAAAALGLMAGPAALAAPPAPPPLEAYGELASISMLTMSEDGSKVAAIVRAANTNVLVVFDPSGKVTHKLAVGDAKVRGIHWVGNDTVLLVTSSTVALGFGFTTDRAELSSTVIIHLDGAKPEVIFAGRNNIAQTTTGFYGVRMVGGVLQPYIGGIAYEVSKFGADLTNTNTTLFRVDTRSNDPTRIAAAAPVDHSRDWLIAPDGTVAATLDVAEKTGDWVIKNAKGLKLAAGNDPTGDVSLYFFGKDGSTVIYGKAEEDKTFNWYEVPLAGGTPTPFLKDEEIETTYTDPLTGRLIGYLPEGENAKPVFYDARHQMVAGQVSKAFAKYHMQMTDWNADFSKVLVYTDGGDGDSGTWFFVDVGSLKANAIGYEREKIMPDQVGPISTVTYKAADGLEMDGILTLPPGRDPKNLPVIMFPHGGPAAYDSPAFDWWAQAFASRGYAVFQPNFRGSTNRDSAFKHAGDGEWGRKMQTDISDGLAELVRRGIVDPKRACIMGASYGGYAALAGVTLQTGLYRCSVSVAGISDVTRMYSTDMRESNYNKMLRSGLQEQLGDPAKLGEVSPRRFAARADAPILLIHGKDDTRVPFVQSTMMVDALKDAGKPYEFVILRDEDHFLSRSPTRKQMLEAAMTFVQKYNPAD</sequence>
<dbReference type="AlphaFoldDB" id="A0A918UH98"/>
<dbReference type="GO" id="GO:0006508">
    <property type="term" value="P:proteolysis"/>
    <property type="evidence" value="ECO:0007669"/>
    <property type="project" value="InterPro"/>
</dbReference>
<accession>A0A918UH98</accession>
<dbReference type="InterPro" id="IPR001375">
    <property type="entry name" value="Peptidase_S9_cat"/>
</dbReference>
<evidence type="ECO:0000256" key="1">
    <source>
        <dbReference type="ARBA" id="ARBA00022801"/>
    </source>
</evidence>